<dbReference type="InterPro" id="IPR051691">
    <property type="entry name" value="Metab_Enz_Cyan_OpOx_G3PDH"/>
</dbReference>
<sequence length="419" mass="45628">MLNYDLVVIGGGPAGLAAAVEAKKNGIDSILIIERDRELGGILNQCIHSGFGLHEFKEELAGPEYAQRFIDQVNELGIEYILNTMVIELNKDKEIIALSEDGLINIGAKSIVLAMGCRERTAGAVAMNGYRPAGVYTAGMAQRMMNMEGLMVGKEVVIYGSGDIGLIMARRMTLEGAKVKCVVEISPQSSGLNRNIAQCLNDYDIPLYLSHNINKVHGKEKIEGVTICKVDEKWQPIKGTEQYFSCDTLLLSIGLIPENELTVNAGIEIGEVTNGPKVKSNMETSMEGVFSCGNVLHVHDIVDFVTKESRVAGKNAADYIKGINDSDGKKLFETEAGNGVSYVIPNYVVSGGKDGANLYFRSRKPYKKVEVKVLIGDKVIKTKKMPAMIPSEMVNIPLSPEEIANLNDKIKVEVKEIGK</sequence>
<dbReference type="SUPFAM" id="SSF51905">
    <property type="entry name" value="FAD/NAD(P)-binding domain"/>
    <property type="match status" value="1"/>
</dbReference>
<dbReference type="Gene3D" id="3.50.50.60">
    <property type="entry name" value="FAD/NAD(P)-binding domain"/>
    <property type="match status" value="2"/>
</dbReference>
<evidence type="ECO:0000313" key="4">
    <source>
        <dbReference type="Proteomes" id="UP001164187"/>
    </source>
</evidence>
<organism evidence="3 4">
    <name type="scientific">Peptostreptococcus equinus</name>
    <dbReference type="NCBI Taxonomy" id="3003601"/>
    <lineage>
        <taxon>Bacteria</taxon>
        <taxon>Bacillati</taxon>
        <taxon>Bacillota</taxon>
        <taxon>Clostridia</taxon>
        <taxon>Peptostreptococcales</taxon>
        <taxon>Peptostreptococcaceae</taxon>
        <taxon>Peptostreptococcus</taxon>
    </lineage>
</organism>
<dbReference type="RefSeq" id="WP_269311750.1">
    <property type="nucleotide sequence ID" value="NZ_CP114052.1"/>
</dbReference>
<dbReference type="EMBL" id="CP114052">
    <property type="protein sequence ID" value="WAW15057.1"/>
    <property type="molecule type" value="Genomic_DNA"/>
</dbReference>
<evidence type="ECO:0000313" key="3">
    <source>
        <dbReference type="EMBL" id="WAW15057.1"/>
    </source>
</evidence>
<evidence type="ECO:0000256" key="1">
    <source>
        <dbReference type="ARBA" id="ARBA00023002"/>
    </source>
</evidence>
<proteinExistence type="predicted"/>
<dbReference type="PANTHER" id="PTHR42949:SF3">
    <property type="entry name" value="ANAEROBIC GLYCEROL-3-PHOSPHATE DEHYDROGENASE SUBUNIT B"/>
    <property type="match status" value="1"/>
</dbReference>
<dbReference type="Proteomes" id="UP001164187">
    <property type="component" value="Chromosome"/>
</dbReference>
<dbReference type="PANTHER" id="PTHR42949">
    <property type="entry name" value="ANAEROBIC GLYCEROL-3-PHOSPHATE DEHYDROGENASE SUBUNIT B"/>
    <property type="match status" value="1"/>
</dbReference>
<feature type="domain" description="FAD/NAD(P)-binding" evidence="2">
    <location>
        <begin position="4"/>
        <end position="296"/>
    </location>
</feature>
<protein>
    <submittedName>
        <fullName evidence="3">FAD-dependent oxidoreductase</fullName>
    </submittedName>
</protein>
<dbReference type="PRINTS" id="PR00368">
    <property type="entry name" value="FADPNR"/>
</dbReference>
<reference evidence="3" key="1">
    <citation type="submission" date="2022-12" db="EMBL/GenBank/DDBJ databases">
        <title>Peptostreptococcus.</title>
        <authorList>
            <person name="Lee S.H."/>
        </authorList>
    </citation>
    <scope>NUCLEOTIDE SEQUENCE</scope>
    <source>
        <strain evidence="3">CBA3647</strain>
    </source>
</reference>
<dbReference type="InterPro" id="IPR036188">
    <property type="entry name" value="FAD/NAD-bd_sf"/>
</dbReference>
<dbReference type="PRINTS" id="PR00469">
    <property type="entry name" value="PNDRDTASEII"/>
</dbReference>
<accession>A0ABY7JNY5</accession>
<name>A0ABY7JNY5_9FIRM</name>
<dbReference type="Pfam" id="PF07992">
    <property type="entry name" value="Pyr_redox_2"/>
    <property type="match status" value="1"/>
</dbReference>
<evidence type="ECO:0000259" key="2">
    <source>
        <dbReference type="Pfam" id="PF07992"/>
    </source>
</evidence>
<keyword evidence="4" id="KW-1185">Reference proteome</keyword>
<dbReference type="InterPro" id="IPR023753">
    <property type="entry name" value="FAD/NAD-binding_dom"/>
</dbReference>
<gene>
    <name evidence="3" type="ORF">O0R46_01020</name>
</gene>
<keyword evidence="1" id="KW-0560">Oxidoreductase</keyword>